<comment type="cofactor">
    <cofactor evidence="1">
        <name>FAD</name>
        <dbReference type="ChEBI" id="CHEBI:57692"/>
    </cofactor>
</comment>
<dbReference type="InterPro" id="IPR003953">
    <property type="entry name" value="FAD-dep_OxRdtase_2_FAD-bd"/>
</dbReference>
<evidence type="ECO:0000256" key="7">
    <source>
        <dbReference type="ARBA" id="ARBA00022642"/>
    </source>
</evidence>
<name>A0ABT4D4Q2_9CLOT</name>
<comment type="caution">
    <text evidence="13">The sequence shown here is derived from an EMBL/GenBank/DDBJ whole genome shotgun (WGS) entry which is preliminary data.</text>
</comment>
<reference evidence="13" key="1">
    <citation type="submission" date="2022-12" db="EMBL/GenBank/DDBJ databases">
        <title>Clostridium sp. nov., isolated from industrial wastewater.</title>
        <authorList>
            <person name="Jiayan W."/>
        </authorList>
    </citation>
    <scope>NUCLEOTIDE SEQUENCE</scope>
    <source>
        <strain evidence="13">ZC22-4</strain>
    </source>
</reference>
<dbReference type="NCBIfam" id="NF004820">
    <property type="entry name" value="PRK06175.1"/>
    <property type="match status" value="1"/>
</dbReference>
<keyword evidence="7" id="KW-0662">Pyridine nucleotide biosynthesis</keyword>
<evidence type="ECO:0000313" key="13">
    <source>
        <dbReference type="EMBL" id="MCY6957266.1"/>
    </source>
</evidence>
<dbReference type="EC" id="1.4.3.16" evidence="4"/>
<dbReference type="SUPFAM" id="SSF51905">
    <property type="entry name" value="FAD/NAD(P)-binding domain"/>
    <property type="match status" value="1"/>
</dbReference>
<dbReference type="PANTHER" id="PTHR42716">
    <property type="entry name" value="L-ASPARTATE OXIDASE"/>
    <property type="match status" value="1"/>
</dbReference>
<dbReference type="GO" id="GO:0008734">
    <property type="term" value="F:L-aspartate oxidase activity"/>
    <property type="evidence" value="ECO:0007669"/>
    <property type="project" value="UniProtKB-EC"/>
</dbReference>
<evidence type="ECO:0000313" key="14">
    <source>
        <dbReference type="Proteomes" id="UP001144612"/>
    </source>
</evidence>
<comment type="similarity">
    <text evidence="3">Belongs to the FAD-dependent oxidoreductase 2 family. NadB subfamily.</text>
</comment>
<keyword evidence="14" id="KW-1185">Reference proteome</keyword>
<feature type="domain" description="FAD-dependent oxidoreductase 2 FAD-binding" evidence="12">
    <location>
        <begin position="6"/>
        <end position="369"/>
    </location>
</feature>
<comment type="catalytic activity">
    <reaction evidence="11">
        <text>L-aspartate + O2 = iminosuccinate + H2O2</text>
        <dbReference type="Rhea" id="RHEA:25876"/>
        <dbReference type="ChEBI" id="CHEBI:15379"/>
        <dbReference type="ChEBI" id="CHEBI:16240"/>
        <dbReference type="ChEBI" id="CHEBI:29991"/>
        <dbReference type="ChEBI" id="CHEBI:77875"/>
        <dbReference type="EC" id="1.4.3.16"/>
    </reaction>
    <physiologicalReaction direction="left-to-right" evidence="11">
        <dbReference type="Rhea" id="RHEA:25877"/>
    </physiologicalReaction>
</comment>
<dbReference type="SUPFAM" id="SSF56425">
    <property type="entry name" value="Succinate dehydrogenase/fumarate reductase flavoprotein, catalytic domain"/>
    <property type="match status" value="1"/>
</dbReference>
<evidence type="ECO:0000256" key="3">
    <source>
        <dbReference type="ARBA" id="ARBA00008562"/>
    </source>
</evidence>
<dbReference type="Proteomes" id="UP001144612">
    <property type="component" value="Unassembled WGS sequence"/>
</dbReference>
<evidence type="ECO:0000256" key="5">
    <source>
        <dbReference type="ARBA" id="ARBA00021901"/>
    </source>
</evidence>
<keyword evidence="8" id="KW-0274">FAD</keyword>
<dbReference type="PANTHER" id="PTHR42716:SF2">
    <property type="entry name" value="L-ASPARTATE OXIDASE, CHLOROPLASTIC"/>
    <property type="match status" value="1"/>
</dbReference>
<dbReference type="InterPro" id="IPR027477">
    <property type="entry name" value="Succ_DH/fumarate_Rdtase_cat_sf"/>
</dbReference>
<gene>
    <name evidence="13" type="ORF">OW729_01460</name>
</gene>
<evidence type="ECO:0000256" key="1">
    <source>
        <dbReference type="ARBA" id="ARBA00001974"/>
    </source>
</evidence>
<sequence>MNINSDVLIVGTGIAGMYTALNLYKNLDIVMITKSTLEECNSYLAQGGISTARDEKDKDLFIEDTLKAGNYKNDIKAVEVLASESLSNIQELINLGVEFDKKNGFLDYTREGAHSVNRIVHCADKTGKKVSEALLKQVIKRKNIRIYENTTLIDLIDKNNICFGGIATNEESIVNIYAKNTILSTGGIGGLFKNSTNQRTLTGNGIAIALRKCIDVKDLNYIQFHPTGLYEDKAEGKRFLISESLRGEGAKLVNINGKRFVDELLPRNIVSKAILEEENKTNSKYVYLDITHMPKEFIIKRFPLIYSECKSRNLDITKEKIPVTPVQHYFMGGIKVDCYSRTSMENLFACGEVSCTGVHGANRLASNSLLEALVFSKRAANIINNNIRNINLKCIDKQIDNQYATNLSLLNKKIVLKELIKIRGDIKNELVNY</sequence>
<evidence type="ECO:0000259" key="12">
    <source>
        <dbReference type="Pfam" id="PF00890"/>
    </source>
</evidence>
<evidence type="ECO:0000256" key="4">
    <source>
        <dbReference type="ARBA" id="ARBA00012173"/>
    </source>
</evidence>
<dbReference type="EMBL" id="JAPQFJ010000001">
    <property type="protein sequence ID" value="MCY6957266.1"/>
    <property type="molecule type" value="Genomic_DNA"/>
</dbReference>
<evidence type="ECO:0000256" key="2">
    <source>
        <dbReference type="ARBA" id="ARBA00004950"/>
    </source>
</evidence>
<proteinExistence type="inferred from homology"/>
<keyword evidence="6" id="KW-0285">Flavoprotein</keyword>
<dbReference type="Gene3D" id="3.90.700.10">
    <property type="entry name" value="Succinate dehydrogenase/fumarate reductase flavoprotein, catalytic domain"/>
    <property type="match status" value="1"/>
</dbReference>
<dbReference type="RefSeq" id="WP_268059621.1">
    <property type="nucleotide sequence ID" value="NZ_JAPQFJ010000001.1"/>
</dbReference>
<evidence type="ECO:0000256" key="8">
    <source>
        <dbReference type="ARBA" id="ARBA00022827"/>
    </source>
</evidence>
<dbReference type="Pfam" id="PF00890">
    <property type="entry name" value="FAD_binding_2"/>
    <property type="match status" value="1"/>
</dbReference>
<dbReference type="InterPro" id="IPR005288">
    <property type="entry name" value="NadB"/>
</dbReference>
<evidence type="ECO:0000256" key="10">
    <source>
        <dbReference type="ARBA" id="ARBA00030386"/>
    </source>
</evidence>
<accession>A0ABT4D4Q2</accession>
<dbReference type="Gene3D" id="3.50.50.60">
    <property type="entry name" value="FAD/NAD(P)-binding domain"/>
    <property type="match status" value="1"/>
</dbReference>
<dbReference type="PRINTS" id="PR00368">
    <property type="entry name" value="FADPNR"/>
</dbReference>
<evidence type="ECO:0000256" key="11">
    <source>
        <dbReference type="ARBA" id="ARBA00048305"/>
    </source>
</evidence>
<comment type="pathway">
    <text evidence="2">Cofactor biosynthesis; NAD(+) biosynthesis; iminoaspartate from L-aspartate (oxidase route): step 1/1.</text>
</comment>
<organism evidence="13 14">
    <name type="scientific">Clostridium brassicae</name>
    <dbReference type="NCBI Taxonomy" id="2999072"/>
    <lineage>
        <taxon>Bacteria</taxon>
        <taxon>Bacillati</taxon>
        <taxon>Bacillota</taxon>
        <taxon>Clostridia</taxon>
        <taxon>Eubacteriales</taxon>
        <taxon>Clostridiaceae</taxon>
        <taxon>Clostridium</taxon>
    </lineage>
</organism>
<evidence type="ECO:0000256" key="9">
    <source>
        <dbReference type="ARBA" id="ARBA00023002"/>
    </source>
</evidence>
<evidence type="ECO:0000256" key="6">
    <source>
        <dbReference type="ARBA" id="ARBA00022630"/>
    </source>
</evidence>
<dbReference type="InterPro" id="IPR036188">
    <property type="entry name" value="FAD/NAD-bd_sf"/>
</dbReference>
<protein>
    <recommendedName>
        <fullName evidence="5">L-aspartate oxidase</fullName>
        <ecNumber evidence="4">1.4.3.16</ecNumber>
    </recommendedName>
    <alternativeName>
        <fullName evidence="10">Quinolinate synthase B</fullName>
    </alternativeName>
</protein>
<keyword evidence="9 13" id="KW-0560">Oxidoreductase</keyword>